<protein>
    <submittedName>
        <fullName evidence="2">Uncharacterized protein</fullName>
    </submittedName>
</protein>
<reference evidence="2" key="1">
    <citation type="submission" date="2021-03" db="EMBL/GenBank/DDBJ databases">
        <authorList>
            <person name="Tagirdzhanova G."/>
        </authorList>
    </citation>
    <scope>NUCLEOTIDE SEQUENCE</scope>
</reference>
<gene>
    <name evidence="2" type="ORF">IMSHALPRED_007735</name>
</gene>
<dbReference type="EMBL" id="CAJPDT010000051">
    <property type="protein sequence ID" value="CAF9928784.1"/>
    <property type="molecule type" value="Genomic_DNA"/>
</dbReference>
<evidence type="ECO:0000256" key="1">
    <source>
        <dbReference type="SAM" id="MobiDB-lite"/>
    </source>
</evidence>
<comment type="caution">
    <text evidence="2">The sequence shown here is derived from an EMBL/GenBank/DDBJ whole genome shotgun (WGS) entry which is preliminary data.</text>
</comment>
<sequence>MGPLVKLVGSGIGLASEAIAAHKENKQNKQKAQSPGPSAPASDSGSRAPPAYDTLDPSSANYGLVEVGSEHEARQLIDQGKAVPADAPHEVDQDDDEGADDDEAYWELDEATDPDPPPYDYSPSVRGDIDHAEPESEEAKADVHKLVQKFLTSHPAPTHETGRLPCPVIIPQRRPRTKSRGFVRAYAPVLADCGIDQDTFLEFLKTFHKASQVTNPSLSLSPSLIPASPIFTVIFLAGHATGYVPSVAAMIAATITQATAGAAIVVQSRHRTNNFLDEINTHFFQPRGLYAMLVTYKPSRHSWSSAPVDISHDVAKALDTETLGSKLKNDLKFTSSKTHTELELPEAAPLIFPHLDAAAEEEESGKKPNAFKKSGRFIGDYMDRRANAVYNAENPDSSLSTGTPQFKSRYADPNHPASSGSLISLVTGGKVDRRGMRQKGQSRRTDKGALGLVRGSVGYIRREKPVKKMLRQNVMYLMIVNMPSAEELATAKREMEEEKRKKKEKAPSEQAQG</sequence>
<accession>A0A8H3FT01</accession>
<feature type="region of interest" description="Disordered" evidence="1">
    <location>
        <begin position="108"/>
        <end position="139"/>
    </location>
</feature>
<keyword evidence="3" id="KW-1185">Reference proteome</keyword>
<dbReference type="OrthoDB" id="3433125at2759"/>
<dbReference type="PANTHER" id="PTHR38887">
    <property type="entry name" value="CHROMOSOME 21, WHOLE GENOME SHOTGUN SEQUENCE"/>
    <property type="match status" value="1"/>
</dbReference>
<dbReference type="PANTHER" id="PTHR38887:SF1">
    <property type="entry name" value="RAS MODIFICATION PROTEIN ERF4"/>
    <property type="match status" value="1"/>
</dbReference>
<feature type="region of interest" description="Disordered" evidence="1">
    <location>
        <begin position="489"/>
        <end position="513"/>
    </location>
</feature>
<feature type="compositionally biased region" description="Low complexity" evidence="1">
    <location>
        <begin position="32"/>
        <end position="51"/>
    </location>
</feature>
<dbReference type="InterPro" id="IPR053221">
    <property type="entry name" value="Burnettramic_acid_biosynth"/>
</dbReference>
<proteinExistence type="predicted"/>
<evidence type="ECO:0000313" key="2">
    <source>
        <dbReference type="EMBL" id="CAF9928784.1"/>
    </source>
</evidence>
<name>A0A8H3FT01_9LECA</name>
<evidence type="ECO:0000313" key="3">
    <source>
        <dbReference type="Proteomes" id="UP000664534"/>
    </source>
</evidence>
<feature type="compositionally biased region" description="Basic and acidic residues" evidence="1">
    <location>
        <begin position="127"/>
        <end position="139"/>
    </location>
</feature>
<dbReference type="Proteomes" id="UP000664534">
    <property type="component" value="Unassembled WGS sequence"/>
</dbReference>
<feature type="compositionally biased region" description="Basic and acidic residues" evidence="1">
    <location>
        <begin position="489"/>
        <end position="499"/>
    </location>
</feature>
<organism evidence="2 3">
    <name type="scientific">Imshaugia aleurites</name>
    <dbReference type="NCBI Taxonomy" id="172621"/>
    <lineage>
        <taxon>Eukaryota</taxon>
        <taxon>Fungi</taxon>
        <taxon>Dikarya</taxon>
        <taxon>Ascomycota</taxon>
        <taxon>Pezizomycotina</taxon>
        <taxon>Lecanoromycetes</taxon>
        <taxon>OSLEUM clade</taxon>
        <taxon>Lecanoromycetidae</taxon>
        <taxon>Lecanorales</taxon>
        <taxon>Lecanorineae</taxon>
        <taxon>Parmeliaceae</taxon>
        <taxon>Imshaugia</taxon>
    </lineage>
</organism>
<feature type="region of interest" description="Disordered" evidence="1">
    <location>
        <begin position="81"/>
        <end position="100"/>
    </location>
</feature>
<feature type="region of interest" description="Disordered" evidence="1">
    <location>
        <begin position="19"/>
        <end position="73"/>
    </location>
</feature>
<dbReference type="AlphaFoldDB" id="A0A8H3FT01"/>